<name>A0A8S5REL0_9VIRU</name>
<accession>A0A8S5REL0</accession>
<proteinExistence type="predicted"/>
<dbReference type="EMBL" id="BK059095">
    <property type="protein sequence ID" value="DAE29513.1"/>
    <property type="molecule type" value="Genomic_DNA"/>
</dbReference>
<keyword evidence="1" id="KW-0812">Transmembrane</keyword>
<organism evidence="2">
    <name type="scientific">virus sp. ctkyY8</name>
    <dbReference type="NCBI Taxonomy" id="2827995"/>
    <lineage>
        <taxon>Viruses</taxon>
    </lineage>
</organism>
<keyword evidence="1" id="KW-1133">Transmembrane helix</keyword>
<feature type="transmembrane region" description="Helical" evidence="1">
    <location>
        <begin position="12"/>
        <end position="28"/>
    </location>
</feature>
<reference evidence="2" key="1">
    <citation type="journal article" date="2021" name="Proc. Natl. Acad. Sci. U.S.A.">
        <title>A Catalog of Tens of Thousands of Viruses from Human Metagenomes Reveals Hidden Associations with Chronic Diseases.</title>
        <authorList>
            <person name="Tisza M.J."/>
            <person name="Buck C.B."/>
        </authorList>
    </citation>
    <scope>NUCLEOTIDE SEQUENCE</scope>
    <source>
        <strain evidence="2">CtkyY8</strain>
    </source>
</reference>
<evidence type="ECO:0000256" key="1">
    <source>
        <dbReference type="SAM" id="Phobius"/>
    </source>
</evidence>
<protein>
    <submittedName>
        <fullName evidence="2">Uncharacterized protein</fullName>
    </submittedName>
</protein>
<evidence type="ECO:0000313" key="2">
    <source>
        <dbReference type="EMBL" id="DAE29513.1"/>
    </source>
</evidence>
<keyword evidence="1" id="KW-0472">Membrane</keyword>
<sequence>MNKKKNSTCSNAPMVLCLYFFILILSKFR</sequence>